<evidence type="ECO:0000313" key="3">
    <source>
        <dbReference type="Proteomes" id="UP000223968"/>
    </source>
</evidence>
<protein>
    <submittedName>
        <fullName evidence="2">Uncharacterized protein</fullName>
    </submittedName>
</protein>
<organism evidence="2 3">
    <name type="scientific">Helicocarpus griseus UAMH5409</name>
    <dbReference type="NCBI Taxonomy" id="1447875"/>
    <lineage>
        <taxon>Eukaryota</taxon>
        <taxon>Fungi</taxon>
        <taxon>Dikarya</taxon>
        <taxon>Ascomycota</taxon>
        <taxon>Pezizomycotina</taxon>
        <taxon>Eurotiomycetes</taxon>
        <taxon>Eurotiomycetidae</taxon>
        <taxon>Onygenales</taxon>
        <taxon>Ajellomycetaceae</taxon>
        <taxon>Helicocarpus</taxon>
    </lineage>
</organism>
<gene>
    <name evidence="2" type="ORF">AJ79_01573</name>
</gene>
<dbReference type="GO" id="GO:0030148">
    <property type="term" value="P:sphingolipid biosynthetic process"/>
    <property type="evidence" value="ECO:0007669"/>
    <property type="project" value="TreeGrafter"/>
</dbReference>
<comment type="caution">
    <text evidence="2">The sequence shown here is derived from an EMBL/GenBank/DDBJ whole genome shotgun (WGS) entry which is preliminary data.</text>
</comment>
<dbReference type="PANTHER" id="PTHR43550">
    <property type="entry name" value="3-KETODIHYDROSPHINGOSINE REDUCTASE"/>
    <property type="match status" value="1"/>
</dbReference>
<dbReference type="STRING" id="1447875.A0A2B7Y639"/>
<proteinExistence type="predicted"/>
<keyword evidence="1" id="KW-0812">Transmembrane</keyword>
<dbReference type="InterPro" id="IPR036291">
    <property type="entry name" value="NAD(P)-bd_dom_sf"/>
</dbReference>
<dbReference type="Pfam" id="PF00106">
    <property type="entry name" value="adh_short"/>
    <property type="match status" value="1"/>
</dbReference>
<dbReference type="PANTHER" id="PTHR43550:SF3">
    <property type="entry name" value="3-KETODIHYDROSPHINGOSINE REDUCTASE"/>
    <property type="match status" value="1"/>
</dbReference>
<dbReference type="SUPFAM" id="SSF51735">
    <property type="entry name" value="NAD(P)-binding Rossmann-fold domains"/>
    <property type="match status" value="1"/>
</dbReference>
<dbReference type="Gene3D" id="3.40.50.720">
    <property type="entry name" value="NAD(P)-binding Rossmann-like Domain"/>
    <property type="match status" value="1"/>
</dbReference>
<evidence type="ECO:0000313" key="2">
    <source>
        <dbReference type="EMBL" id="PGH16700.1"/>
    </source>
</evidence>
<dbReference type="EMBL" id="PDNB01000015">
    <property type="protein sequence ID" value="PGH16700.1"/>
    <property type="molecule type" value="Genomic_DNA"/>
</dbReference>
<dbReference type="InterPro" id="IPR002347">
    <property type="entry name" value="SDR_fam"/>
</dbReference>
<dbReference type="AlphaFoldDB" id="A0A2B7Y639"/>
<dbReference type="Proteomes" id="UP000223968">
    <property type="component" value="Unassembled WGS sequence"/>
</dbReference>
<dbReference type="GO" id="GO:0005789">
    <property type="term" value="C:endoplasmic reticulum membrane"/>
    <property type="evidence" value="ECO:0007669"/>
    <property type="project" value="TreeGrafter"/>
</dbReference>
<dbReference type="GO" id="GO:0006666">
    <property type="term" value="P:3-keto-sphinganine metabolic process"/>
    <property type="evidence" value="ECO:0007669"/>
    <property type="project" value="TreeGrafter"/>
</dbReference>
<keyword evidence="1" id="KW-1133">Transmembrane helix</keyword>
<sequence length="321" mass="35528">MFNSRPSNEFVGKTVLVAGGSKGLGKELAIVAAEGGANVIVLARTQETLEAAKIDISKARINSIQCIEALAVDLTDADKVEEVIRSLEDTPDYLFTVAGGPRHEMGFFMDLQASQLKSCMENNYYSAVFVAQSLLRRWIRERGLKAGADASSSVPRCTRHIIFVTSTAALVPIPGYVAYSPTKSAVRSVADTLRQEVLMYGGPEEFQIHCAFPGTFMSETFIEGLEEMPELTRIIERVDKSVEKLHGWIPSSQEVAQKIMSGVRRGNFLISHDLEGRALINNMRGPSPRDNIIWDTVLGLIAPLIWVFFRISMDRRAKGYR</sequence>
<evidence type="ECO:0000256" key="1">
    <source>
        <dbReference type="SAM" id="Phobius"/>
    </source>
</evidence>
<keyword evidence="1" id="KW-0472">Membrane</keyword>
<dbReference type="GO" id="GO:0047560">
    <property type="term" value="F:3-dehydrosphinganine reductase activity"/>
    <property type="evidence" value="ECO:0007669"/>
    <property type="project" value="TreeGrafter"/>
</dbReference>
<name>A0A2B7Y639_9EURO</name>
<reference evidence="2 3" key="1">
    <citation type="submission" date="2017-10" db="EMBL/GenBank/DDBJ databases">
        <title>Comparative genomics in systemic dimorphic fungi from Ajellomycetaceae.</title>
        <authorList>
            <person name="Munoz J.F."/>
            <person name="Mcewen J.G."/>
            <person name="Clay O.K."/>
            <person name="Cuomo C.A."/>
        </authorList>
    </citation>
    <scope>NUCLEOTIDE SEQUENCE [LARGE SCALE GENOMIC DNA]</scope>
    <source>
        <strain evidence="2 3">UAMH5409</strain>
    </source>
</reference>
<feature type="transmembrane region" description="Helical" evidence="1">
    <location>
        <begin position="292"/>
        <end position="311"/>
    </location>
</feature>
<accession>A0A2B7Y639</accession>
<keyword evidence="3" id="KW-1185">Reference proteome</keyword>
<dbReference type="OrthoDB" id="10267115at2759"/>